<gene>
    <name evidence="2" type="ORF">MNB_SV-5-1038</name>
</gene>
<dbReference type="PANTHER" id="PTHR42899:SF1">
    <property type="entry name" value="SPERMATOGENESIS-ASSOCIATED PROTEIN 20"/>
    <property type="match status" value="1"/>
</dbReference>
<dbReference type="EMBL" id="FPKX01000048">
    <property type="protein sequence ID" value="SFZ98416.1"/>
    <property type="molecule type" value="Genomic_DNA"/>
</dbReference>
<evidence type="ECO:0000313" key="2">
    <source>
        <dbReference type="EMBL" id="SFZ98416.1"/>
    </source>
</evidence>
<organism evidence="2">
    <name type="scientific">hydrothermal vent metagenome</name>
    <dbReference type="NCBI Taxonomy" id="652676"/>
    <lineage>
        <taxon>unclassified sequences</taxon>
        <taxon>metagenomes</taxon>
        <taxon>ecological metagenomes</taxon>
    </lineage>
</organism>
<dbReference type="GO" id="GO:0004798">
    <property type="term" value="F:dTMP kinase activity"/>
    <property type="evidence" value="ECO:0007669"/>
    <property type="project" value="UniProtKB-EC"/>
</dbReference>
<dbReference type="AlphaFoldDB" id="A0A1W1EEH5"/>
<reference evidence="2" key="1">
    <citation type="submission" date="2016-10" db="EMBL/GenBank/DDBJ databases">
        <authorList>
            <person name="de Groot N.N."/>
        </authorList>
    </citation>
    <scope>NUCLEOTIDE SEQUENCE</scope>
</reference>
<accession>A0A1W1EEH5</accession>
<dbReference type="InterPro" id="IPR024705">
    <property type="entry name" value="Ssp411"/>
</dbReference>
<dbReference type="PANTHER" id="PTHR42899">
    <property type="entry name" value="SPERMATOGENESIS-ASSOCIATED PROTEIN 20"/>
    <property type="match status" value="1"/>
</dbReference>
<proteinExistence type="predicted"/>
<dbReference type="InterPro" id="IPR008928">
    <property type="entry name" value="6-hairpin_glycosidase_sf"/>
</dbReference>
<sequence>MKNIILFCILFSGLFAGQKYTNALIKEDSPYLQQHAHNPVNWYPWGEEAFEKAKKENKLIFLSIGYSTCHWCHVMEDESFKNEEVAKLLNENYVSIKVDREEYPQLDKKYQKLYMSVYGKRGGWPLTVFMSPDVKPFHIETYIPVEEAYGLDGMLKMLPAYYKTYIKEEESFKKLLYEYELLQKNSTKKSVVKEKLGLKTIDKFMLEVEKEFDSQNGGFSKKPKFPESSKLALLLDIYKIYGNEKALHMAEFTLNKMATSGIYDQVGGGFFRYTTDENWQMPHFEKMLYTNAELIPVYVKAYKLTKNPLYKKIVIETIEQIEENFMKDGLYFSASDADSKGEEGGYFIYSYEKVKEGLLKKGLNIEDVEETLAYLGIEEDGNIDGELSLTHISGGEEPAALNDVKNYLKSISAKREFPFIDKKINTAWNAMMIKALFTASEIDKKYLQLASKRLSSLLEVMKNKNILYHQTLFGKTPKQKALLEDYAFLMDALIEGYLKTYKYEYLKELKYLSRETKKKFYKNDIWYLSDDGIESVADFDDRYYTSALSVVLEDFVRIASLLEDLDLNEVVKKTLKDHASILHSKPSEASKLLHVLLRIKRGDVIIKSNLQNLQKGQGQIEMLIYPFVLTKVEDTTKYLACRINNCFSYDNNLSKLLKSIKTAVR</sequence>
<dbReference type="SUPFAM" id="SSF52833">
    <property type="entry name" value="Thioredoxin-like"/>
    <property type="match status" value="1"/>
</dbReference>
<dbReference type="Gene3D" id="1.50.10.20">
    <property type="match status" value="1"/>
</dbReference>
<keyword evidence="2" id="KW-0808">Transferase</keyword>
<dbReference type="EC" id="2.7.4.9" evidence="2"/>
<evidence type="ECO:0000259" key="1">
    <source>
        <dbReference type="Pfam" id="PF03190"/>
    </source>
</evidence>
<dbReference type="PIRSF" id="PIRSF006402">
    <property type="entry name" value="UCP006402_thioredoxin"/>
    <property type="match status" value="1"/>
</dbReference>
<protein>
    <submittedName>
        <fullName evidence="2">Thymidylate kinase</fullName>
        <ecNumber evidence="2">2.7.4.9</ecNumber>
    </submittedName>
</protein>
<name>A0A1W1EEH5_9ZZZZ</name>
<dbReference type="InterPro" id="IPR036249">
    <property type="entry name" value="Thioredoxin-like_sf"/>
</dbReference>
<dbReference type="InterPro" id="IPR004879">
    <property type="entry name" value="Ssp411-like_TRX"/>
</dbReference>
<dbReference type="GO" id="GO:0005975">
    <property type="term" value="P:carbohydrate metabolic process"/>
    <property type="evidence" value="ECO:0007669"/>
    <property type="project" value="InterPro"/>
</dbReference>
<dbReference type="Pfam" id="PF03190">
    <property type="entry name" value="Thioredox_DsbH"/>
    <property type="match status" value="1"/>
</dbReference>
<dbReference type="CDD" id="cd02955">
    <property type="entry name" value="SSP411"/>
    <property type="match status" value="1"/>
</dbReference>
<keyword evidence="2" id="KW-0418">Kinase</keyword>
<feature type="domain" description="Spermatogenesis-associated protein 20-like TRX" evidence="1">
    <location>
        <begin position="21"/>
        <end position="174"/>
    </location>
</feature>
<dbReference type="Gene3D" id="3.40.30.10">
    <property type="entry name" value="Glutaredoxin"/>
    <property type="match status" value="1"/>
</dbReference>
<dbReference type="SUPFAM" id="SSF48208">
    <property type="entry name" value="Six-hairpin glycosidases"/>
    <property type="match status" value="1"/>
</dbReference>